<dbReference type="PRINTS" id="PR00261">
    <property type="entry name" value="LDLRECEPTOR"/>
</dbReference>
<evidence type="ECO:0000256" key="8">
    <source>
        <dbReference type="ARBA" id="ARBA00023170"/>
    </source>
</evidence>
<dbReference type="CDD" id="cd00112">
    <property type="entry name" value="LDLa"/>
    <property type="match status" value="8"/>
</dbReference>
<feature type="disulfide bond" evidence="10">
    <location>
        <begin position="85"/>
        <end position="103"/>
    </location>
</feature>
<evidence type="ECO:0000256" key="5">
    <source>
        <dbReference type="ARBA" id="ARBA00022989"/>
    </source>
</evidence>
<dbReference type="Gene3D" id="4.10.400.10">
    <property type="entry name" value="Low-density Lipoprotein Receptor"/>
    <property type="match status" value="8"/>
</dbReference>
<dbReference type="InterPro" id="IPR050685">
    <property type="entry name" value="LDLR"/>
</dbReference>
<dbReference type="GO" id="GO:0012505">
    <property type="term" value="C:endomembrane system"/>
    <property type="evidence" value="ECO:0007669"/>
    <property type="project" value="UniProtKB-SubCell"/>
</dbReference>
<feature type="disulfide bond" evidence="10">
    <location>
        <begin position="303"/>
        <end position="321"/>
    </location>
</feature>
<keyword evidence="9" id="KW-0325">Glycoprotein</keyword>
<dbReference type="PROSITE" id="PS01209">
    <property type="entry name" value="LDLRA_1"/>
    <property type="match status" value="4"/>
</dbReference>
<feature type="disulfide bond" evidence="10">
    <location>
        <begin position="275"/>
        <end position="290"/>
    </location>
</feature>
<evidence type="ECO:0000256" key="10">
    <source>
        <dbReference type="PROSITE-ProRule" id="PRU00124"/>
    </source>
</evidence>
<comment type="subcellular location">
    <subcellularLocation>
        <location evidence="2">Endomembrane system</location>
    </subcellularLocation>
    <subcellularLocation>
        <location evidence="1">Membrane</location>
        <topology evidence="1">Single-pass membrane protein</topology>
    </subcellularLocation>
</comment>
<keyword evidence="8" id="KW-0675">Receptor</keyword>
<comment type="caution">
    <text evidence="10">Lacks conserved residue(s) required for the propagation of feature annotation.</text>
</comment>
<feature type="disulfide bond" evidence="10">
    <location>
        <begin position="367"/>
        <end position="379"/>
    </location>
</feature>
<evidence type="ECO:0000256" key="3">
    <source>
        <dbReference type="ARBA" id="ARBA00022692"/>
    </source>
</evidence>
<feature type="disulfide bond" evidence="10">
    <location>
        <begin position="374"/>
        <end position="392"/>
    </location>
</feature>
<dbReference type="PANTHER" id="PTHR24270">
    <property type="entry name" value="LOW-DENSITY LIPOPROTEIN RECEPTOR-RELATED"/>
    <property type="match status" value="1"/>
</dbReference>
<dbReference type="InterPro" id="IPR023415">
    <property type="entry name" value="LDLR_class-A_CS"/>
</dbReference>
<dbReference type="Pfam" id="PF00057">
    <property type="entry name" value="Ldl_recept_a"/>
    <property type="match status" value="8"/>
</dbReference>
<keyword evidence="3" id="KW-0812">Transmembrane</keyword>
<organism evidence="11 12">
    <name type="scientific">Polyplax serrata</name>
    <name type="common">Common mouse louse</name>
    <dbReference type="NCBI Taxonomy" id="468196"/>
    <lineage>
        <taxon>Eukaryota</taxon>
        <taxon>Metazoa</taxon>
        <taxon>Ecdysozoa</taxon>
        <taxon>Arthropoda</taxon>
        <taxon>Hexapoda</taxon>
        <taxon>Insecta</taxon>
        <taxon>Pterygota</taxon>
        <taxon>Neoptera</taxon>
        <taxon>Paraneoptera</taxon>
        <taxon>Psocodea</taxon>
        <taxon>Troctomorpha</taxon>
        <taxon>Phthiraptera</taxon>
        <taxon>Anoplura</taxon>
        <taxon>Polyplacidae</taxon>
        <taxon>Polyplax</taxon>
    </lineage>
</organism>
<keyword evidence="5" id="KW-1133">Transmembrane helix</keyword>
<feature type="disulfide bond" evidence="10">
    <location>
        <begin position="296"/>
        <end position="308"/>
    </location>
</feature>
<evidence type="ECO:0000256" key="7">
    <source>
        <dbReference type="ARBA" id="ARBA00023157"/>
    </source>
</evidence>
<evidence type="ECO:0000313" key="12">
    <source>
        <dbReference type="Proteomes" id="UP001372834"/>
    </source>
</evidence>
<evidence type="ECO:0000256" key="6">
    <source>
        <dbReference type="ARBA" id="ARBA00023136"/>
    </source>
</evidence>
<dbReference type="FunFam" id="4.10.400.10:FF:000065">
    <property type="entry name" value="Transmembrane protease serine 7"/>
    <property type="match status" value="1"/>
</dbReference>
<keyword evidence="7 10" id="KW-1015">Disulfide bond</keyword>
<name>A0AAN8NIJ5_POLSC</name>
<feature type="disulfide bond" evidence="10">
    <location>
        <begin position="167"/>
        <end position="185"/>
    </location>
</feature>
<dbReference type="FunFam" id="4.10.400.10:FF:000045">
    <property type="entry name" value="Low-density lipoprotein receptor-related protein 2"/>
    <property type="match status" value="1"/>
</dbReference>
<protein>
    <submittedName>
        <fullName evidence="11">Uncharacterized protein</fullName>
    </submittedName>
</protein>
<feature type="disulfide bond" evidence="10">
    <location>
        <begin position="386"/>
        <end position="401"/>
    </location>
</feature>
<evidence type="ECO:0000256" key="4">
    <source>
        <dbReference type="ARBA" id="ARBA00022737"/>
    </source>
</evidence>
<dbReference type="Proteomes" id="UP001372834">
    <property type="component" value="Unassembled WGS sequence"/>
</dbReference>
<dbReference type="GO" id="GO:0016192">
    <property type="term" value="P:vesicle-mediated transport"/>
    <property type="evidence" value="ECO:0007669"/>
    <property type="project" value="UniProtKB-ARBA"/>
</dbReference>
<keyword evidence="4" id="KW-0677">Repeat</keyword>
<feature type="disulfide bond" evidence="10">
    <location>
        <begin position="160"/>
        <end position="172"/>
    </location>
</feature>
<feature type="disulfide bond" evidence="10">
    <location>
        <begin position="426"/>
        <end position="441"/>
    </location>
</feature>
<accession>A0AAN8NIJ5</accession>
<dbReference type="InterPro" id="IPR036055">
    <property type="entry name" value="LDL_receptor-like_sf"/>
</dbReference>
<evidence type="ECO:0000256" key="2">
    <source>
        <dbReference type="ARBA" id="ARBA00004308"/>
    </source>
</evidence>
<feature type="disulfide bond" evidence="10">
    <location>
        <begin position="213"/>
        <end position="231"/>
    </location>
</feature>
<evidence type="ECO:0000313" key="11">
    <source>
        <dbReference type="EMBL" id="KAK6617378.1"/>
    </source>
</evidence>
<sequence length="465" mass="52064">MSEISQIDETEEEVSKKKINRGFRQHLNQVGFSRVLNSSTEGSVTYLLLEGHLLLSQPPPEHDLSIHPSIELSSSSQCTSDEFKCRSGQCIEHFRRCDHYKDCPDGDDEYDCTCNQDEFTCGDGSCIDVRRKCDGHPDCYDYSDESDCHHEPTSPPDTGCRPDEFTCEYGGCVDQRLRCDGQRDCPNDDSDEWNCPQPSPTESPTCRPDEFTCDYGGCIDHRQRCDGRRDCPNDDSDERNCVGKRIARRDKQLSCASDEFKCHDNSRCVPTSRVCDGVHDCSDSSDEENCSAPPVCSGDQFRCDDDTCLRSDQRCNGVHECRNGEDERGCPPPRTYEMDGADDGLVSCPPSVRSCHIKVFSSSAATCGPHHFQCSNGMCIDQSRKCDGVPDCSDRSDEASCGVRLCPTNYWTCKHPFDCVPITSRCNGFLDCLDGSDERGCPGKRNNTRFKVEEFIYKTLQDVGL</sequence>
<dbReference type="EMBL" id="JAWJWE010000044">
    <property type="protein sequence ID" value="KAK6617378.1"/>
    <property type="molecule type" value="Genomic_DNA"/>
</dbReference>
<proteinExistence type="predicted"/>
<reference evidence="11 12" key="1">
    <citation type="submission" date="2023-10" db="EMBL/GenBank/DDBJ databases">
        <title>Genomes of two closely related lineages of the louse Polyplax serrata with different host specificities.</title>
        <authorList>
            <person name="Martinu J."/>
            <person name="Tarabai H."/>
            <person name="Stefka J."/>
            <person name="Hypsa V."/>
        </authorList>
    </citation>
    <scope>NUCLEOTIDE SEQUENCE [LARGE SCALE GENOMIC DNA]</scope>
    <source>
        <strain evidence="11">HR10_N</strain>
    </source>
</reference>
<gene>
    <name evidence="11" type="ORF">RUM43_014387</name>
</gene>
<dbReference type="GO" id="GO:0005886">
    <property type="term" value="C:plasma membrane"/>
    <property type="evidence" value="ECO:0007669"/>
    <property type="project" value="TreeGrafter"/>
</dbReference>
<feature type="disulfide bond" evidence="10">
    <location>
        <begin position="315"/>
        <end position="330"/>
    </location>
</feature>
<dbReference type="InterPro" id="IPR002172">
    <property type="entry name" value="LDrepeatLR_classA_rpt"/>
</dbReference>
<feature type="disulfide bond" evidence="10">
    <location>
        <begin position="206"/>
        <end position="218"/>
    </location>
</feature>
<feature type="disulfide bond" evidence="10">
    <location>
        <begin position="133"/>
        <end position="148"/>
    </location>
</feature>
<evidence type="ECO:0000256" key="1">
    <source>
        <dbReference type="ARBA" id="ARBA00004167"/>
    </source>
</evidence>
<dbReference type="PROSITE" id="PS50068">
    <property type="entry name" value="LDLRA_2"/>
    <property type="match status" value="8"/>
</dbReference>
<evidence type="ECO:0000256" key="9">
    <source>
        <dbReference type="ARBA" id="ARBA00023180"/>
    </source>
</evidence>
<dbReference type="SMART" id="SM00192">
    <property type="entry name" value="LDLa"/>
    <property type="match status" value="8"/>
</dbReference>
<feature type="disulfide bond" evidence="10">
    <location>
        <begin position="78"/>
        <end position="90"/>
    </location>
</feature>
<comment type="caution">
    <text evidence="11">The sequence shown here is derived from an EMBL/GenBank/DDBJ whole genome shotgun (WGS) entry which is preliminary data.</text>
</comment>
<feature type="disulfide bond" evidence="10">
    <location>
        <begin position="114"/>
        <end position="126"/>
    </location>
</feature>
<dbReference type="SUPFAM" id="SSF57424">
    <property type="entry name" value="LDL receptor-like module"/>
    <property type="match status" value="8"/>
</dbReference>
<keyword evidence="6" id="KW-0472">Membrane</keyword>
<feature type="disulfide bond" evidence="10">
    <location>
        <begin position="97"/>
        <end position="112"/>
    </location>
</feature>
<dbReference type="AlphaFoldDB" id="A0AAN8NIJ5"/>
<feature type="disulfide bond" evidence="10">
    <location>
        <begin position="121"/>
        <end position="139"/>
    </location>
</feature>